<gene>
    <name evidence="8" type="primary">CYP94A1_5</name>
    <name evidence="8" type="ORF">CFP56_011824</name>
</gene>
<evidence type="ECO:0000256" key="3">
    <source>
        <dbReference type="ARBA" id="ARBA00022617"/>
    </source>
</evidence>
<protein>
    <submittedName>
        <fullName evidence="8">Cytochrome p450 94a1</fullName>
    </submittedName>
</protein>
<dbReference type="PANTHER" id="PTHR24296">
    <property type="entry name" value="CYTOCHROME P450"/>
    <property type="match status" value="1"/>
</dbReference>
<keyword evidence="4" id="KW-0479">Metal-binding</keyword>
<keyword evidence="6" id="KW-0408">Iron</keyword>
<evidence type="ECO:0000256" key="6">
    <source>
        <dbReference type="ARBA" id="ARBA00023004"/>
    </source>
</evidence>
<evidence type="ECO:0000256" key="2">
    <source>
        <dbReference type="ARBA" id="ARBA00010617"/>
    </source>
</evidence>
<dbReference type="GO" id="GO:0016705">
    <property type="term" value="F:oxidoreductase activity, acting on paired donors, with incorporation or reduction of molecular oxygen"/>
    <property type="evidence" value="ECO:0007669"/>
    <property type="project" value="InterPro"/>
</dbReference>
<name>A0AAW0KXM2_QUESU</name>
<evidence type="ECO:0000313" key="8">
    <source>
        <dbReference type="EMBL" id="KAK7843937.1"/>
    </source>
</evidence>
<evidence type="ECO:0000256" key="5">
    <source>
        <dbReference type="ARBA" id="ARBA00023002"/>
    </source>
</evidence>
<dbReference type="EMBL" id="PKMF04000194">
    <property type="protein sequence ID" value="KAK7843937.1"/>
    <property type="molecule type" value="Genomic_DNA"/>
</dbReference>
<keyword evidence="7" id="KW-0503">Monooxygenase</keyword>
<comment type="similarity">
    <text evidence="2">Belongs to the cytochrome P450 family.</text>
</comment>
<organism evidence="8 9">
    <name type="scientific">Quercus suber</name>
    <name type="common">Cork oak</name>
    <dbReference type="NCBI Taxonomy" id="58331"/>
    <lineage>
        <taxon>Eukaryota</taxon>
        <taxon>Viridiplantae</taxon>
        <taxon>Streptophyta</taxon>
        <taxon>Embryophyta</taxon>
        <taxon>Tracheophyta</taxon>
        <taxon>Spermatophyta</taxon>
        <taxon>Magnoliopsida</taxon>
        <taxon>eudicotyledons</taxon>
        <taxon>Gunneridae</taxon>
        <taxon>Pentapetalae</taxon>
        <taxon>rosids</taxon>
        <taxon>fabids</taxon>
        <taxon>Fagales</taxon>
        <taxon>Fagaceae</taxon>
        <taxon>Quercus</taxon>
    </lineage>
</organism>
<keyword evidence="9" id="KW-1185">Reference proteome</keyword>
<evidence type="ECO:0000256" key="4">
    <source>
        <dbReference type="ARBA" id="ARBA00022723"/>
    </source>
</evidence>
<evidence type="ECO:0000313" key="9">
    <source>
        <dbReference type="Proteomes" id="UP000237347"/>
    </source>
</evidence>
<dbReference type="SUPFAM" id="SSF48264">
    <property type="entry name" value="Cytochrome P450"/>
    <property type="match status" value="1"/>
</dbReference>
<evidence type="ECO:0000256" key="7">
    <source>
        <dbReference type="ARBA" id="ARBA00023033"/>
    </source>
</evidence>
<dbReference type="GO" id="GO:0020037">
    <property type="term" value="F:heme binding"/>
    <property type="evidence" value="ECO:0007669"/>
    <property type="project" value="InterPro"/>
</dbReference>
<proteinExistence type="inferred from homology"/>
<dbReference type="AlphaFoldDB" id="A0AAW0KXM2"/>
<comment type="cofactor">
    <cofactor evidence="1">
        <name>heme</name>
        <dbReference type="ChEBI" id="CHEBI:30413"/>
    </cofactor>
</comment>
<dbReference type="Gene3D" id="1.10.630.10">
    <property type="entry name" value="Cytochrome P450"/>
    <property type="match status" value="1"/>
</dbReference>
<dbReference type="GO" id="GO:0004497">
    <property type="term" value="F:monooxygenase activity"/>
    <property type="evidence" value="ECO:0007669"/>
    <property type="project" value="UniProtKB-KW"/>
</dbReference>
<keyword evidence="3" id="KW-0349">Heme</keyword>
<dbReference type="Proteomes" id="UP000237347">
    <property type="component" value="Unassembled WGS sequence"/>
</dbReference>
<dbReference type="Pfam" id="PF00067">
    <property type="entry name" value="p450"/>
    <property type="match status" value="1"/>
</dbReference>
<sequence>MLPVFLLILIPLLSLFFFFFLTTSKSNSKAPKSYPLVGSFFAILATRDRQLQWFSEILVDSPSATFDLRRSYSKRQVFSGNPPVVQHILKSNFQNYEKGETFRSRLTYFLGHGIFNIDGESWKFQRQVASHEFSTKSLRKFVETVVNTELSDRLIPILSSAAKNGTVLDFQNILQSFWVRPGLLSPSLPQAKLALAFEDSVRISYGRLTASIPLIWKIKKFFNIGSEKSLKMAVSEVKESAMNIVKQKKQKLEQLGEKKSLSDELLSRFLSSGHVDEKFVADIVISFLIAGRDTTSAALTWYFWLLSQHPEVQSKVVKEIKEHSEEPA</sequence>
<dbReference type="GO" id="GO:0005506">
    <property type="term" value="F:iron ion binding"/>
    <property type="evidence" value="ECO:0007669"/>
    <property type="project" value="InterPro"/>
</dbReference>
<reference evidence="8 9" key="1">
    <citation type="journal article" date="2018" name="Sci. Data">
        <title>The draft genome sequence of cork oak.</title>
        <authorList>
            <person name="Ramos A.M."/>
            <person name="Usie A."/>
            <person name="Barbosa P."/>
            <person name="Barros P.M."/>
            <person name="Capote T."/>
            <person name="Chaves I."/>
            <person name="Simoes F."/>
            <person name="Abreu I."/>
            <person name="Carrasquinho I."/>
            <person name="Faro C."/>
            <person name="Guimaraes J.B."/>
            <person name="Mendonca D."/>
            <person name="Nobrega F."/>
            <person name="Rodrigues L."/>
            <person name="Saibo N.J.M."/>
            <person name="Varela M.C."/>
            <person name="Egas C."/>
            <person name="Matos J."/>
            <person name="Miguel C.M."/>
            <person name="Oliveira M.M."/>
            <person name="Ricardo C.P."/>
            <person name="Goncalves S."/>
        </authorList>
    </citation>
    <scope>NUCLEOTIDE SEQUENCE [LARGE SCALE GENOMIC DNA]</scope>
    <source>
        <strain evidence="9">cv. HL8</strain>
    </source>
</reference>
<dbReference type="InterPro" id="IPR036396">
    <property type="entry name" value="Cyt_P450_sf"/>
</dbReference>
<dbReference type="InterPro" id="IPR001128">
    <property type="entry name" value="Cyt_P450"/>
</dbReference>
<accession>A0AAW0KXM2</accession>
<comment type="caution">
    <text evidence="8">The sequence shown here is derived from an EMBL/GenBank/DDBJ whole genome shotgun (WGS) entry which is preliminary data.</text>
</comment>
<evidence type="ECO:0000256" key="1">
    <source>
        <dbReference type="ARBA" id="ARBA00001971"/>
    </source>
</evidence>
<keyword evidence="5" id="KW-0560">Oxidoreductase</keyword>